<dbReference type="GO" id="GO:0006032">
    <property type="term" value="P:chitin catabolic process"/>
    <property type="evidence" value="ECO:0007669"/>
    <property type="project" value="TreeGrafter"/>
</dbReference>
<dbReference type="GO" id="GO:0008061">
    <property type="term" value="F:chitin binding"/>
    <property type="evidence" value="ECO:0007669"/>
    <property type="project" value="InterPro"/>
</dbReference>
<dbReference type="PROSITE" id="PS51910">
    <property type="entry name" value="GH18_2"/>
    <property type="match status" value="1"/>
</dbReference>
<proteinExistence type="predicted"/>
<dbReference type="Gene3D" id="3.20.20.80">
    <property type="entry name" value="Glycosidases"/>
    <property type="match status" value="1"/>
</dbReference>
<organism evidence="3 4">
    <name type="scientific">Ophiocordyceps australis</name>
    <dbReference type="NCBI Taxonomy" id="1399860"/>
    <lineage>
        <taxon>Eukaryota</taxon>
        <taxon>Fungi</taxon>
        <taxon>Dikarya</taxon>
        <taxon>Ascomycota</taxon>
        <taxon>Pezizomycotina</taxon>
        <taxon>Sordariomycetes</taxon>
        <taxon>Hypocreomycetidae</taxon>
        <taxon>Hypocreales</taxon>
        <taxon>Ophiocordycipitaceae</taxon>
        <taxon>Ophiocordyceps</taxon>
    </lineage>
</organism>
<keyword evidence="4" id="KW-1185">Reference proteome</keyword>
<dbReference type="OrthoDB" id="73875at2759"/>
<dbReference type="PANTHER" id="PTHR11177">
    <property type="entry name" value="CHITINASE"/>
    <property type="match status" value="1"/>
</dbReference>
<evidence type="ECO:0000313" key="3">
    <source>
        <dbReference type="EMBL" id="PHH60302.1"/>
    </source>
</evidence>
<dbReference type="InterPro" id="IPR017853">
    <property type="entry name" value="GH"/>
</dbReference>
<dbReference type="PANTHER" id="PTHR11177:SF378">
    <property type="entry name" value="CHITINASE"/>
    <property type="match status" value="1"/>
</dbReference>
<gene>
    <name evidence="3" type="ORF">CDD82_2316</name>
</gene>
<evidence type="ECO:0000259" key="2">
    <source>
        <dbReference type="PROSITE" id="PS51910"/>
    </source>
</evidence>
<feature type="domain" description="GH18" evidence="2">
    <location>
        <begin position="24"/>
        <end position="379"/>
    </location>
</feature>
<dbReference type="InterPro" id="IPR001223">
    <property type="entry name" value="Glyco_hydro18_cat"/>
</dbReference>
<dbReference type="AlphaFoldDB" id="A0A2C5XZA4"/>
<dbReference type="EC" id="3.2.1.14" evidence="1"/>
<dbReference type="GO" id="GO:0005576">
    <property type="term" value="C:extracellular region"/>
    <property type="evidence" value="ECO:0007669"/>
    <property type="project" value="TreeGrafter"/>
</dbReference>
<dbReference type="GO" id="GO:0005975">
    <property type="term" value="P:carbohydrate metabolic process"/>
    <property type="evidence" value="ECO:0007669"/>
    <property type="project" value="InterPro"/>
</dbReference>
<dbReference type="EMBL" id="NJEU01001819">
    <property type="protein sequence ID" value="PHH60302.1"/>
    <property type="molecule type" value="Genomic_DNA"/>
</dbReference>
<protein>
    <recommendedName>
        <fullName evidence="1">chitinase</fullName>
        <ecNumber evidence="1">3.2.1.14</ecNumber>
    </recommendedName>
</protein>
<dbReference type="InterPro" id="IPR011583">
    <property type="entry name" value="Chitinase_II/V-like_cat"/>
</dbReference>
<accession>A0A2C5XZA4</accession>
<reference evidence="3 4" key="1">
    <citation type="submission" date="2017-06" db="EMBL/GenBank/DDBJ databases">
        <title>Ant-infecting Ophiocordyceps genomes reveal a high diversity of potential behavioral manipulation genes and a possible major role for enterotoxins.</title>
        <authorList>
            <person name="De Bekker C."/>
            <person name="Evans H.C."/>
            <person name="Brachmann A."/>
            <person name="Hughes D.P."/>
        </authorList>
    </citation>
    <scope>NUCLEOTIDE SEQUENCE [LARGE SCALE GENOMIC DNA]</scope>
    <source>
        <strain evidence="3 4">1348a</strain>
    </source>
</reference>
<dbReference type="SMART" id="SM00636">
    <property type="entry name" value="Glyco_18"/>
    <property type="match status" value="1"/>
</dbReference>
<dbReference type="GO" id="GO:0008843">
    <property type="term" value="F:endochitinase activity"/>
    <property type="evidence" value="ECO:0007669"/>
    <property type="project" value="UniProtKB-EC"/>
</dbReference>
<evidence type="ECO:0000256" key="1">
    <source>
        <dbReference type="ARBA" id="ARBA00012729"/>
    </source>
</evidence>
<sequence length="388" mass="43132">MAFRTGSPRPAPFRPLPFGPGPYKRCVMYLTGQHPVLPGSSNMLEAITHIIIAFYDSNAFNVDMTPTYFPLFTDVSSVRRIVHWDTRVMVAIGGWGNSLGFEVAAQDHEHRSRWAHQVKAMVDQQGADGVDIDWEFPGGNRDDYKIVPNSLRVWEIDAFVYLIEQLRIALGPDKIISLAVPGGSSDMMAFTNMTIRRLVRQVDFFNVMTYDMMGRRSTTVAHHSGVADSKAALGRYIDRGVPPFMLNLGLGYYAKWCMTEECNMEQPLGCPTQLLEDPITGADLGKTGGFSWHDETPPKLLRSFESSLVCGRYFADGSYGYWDAFMRLWWSYDTPKSILCKLDSVFGDARLVGLGGVFAWGVGEDAPLFEHLAATLAGLERIASGGKA</sequence>
<comment type="caution">
    <text evidence="3">The sequence shown here is derived from an EMBL/GenBank/DDBJ whole genome shotgun (WGS) entry which is preliminary data.</text>
</comment>
<name>A0A2C5XZA4_9HYPO</name>
<dbReference type="Pfam" id="PF00704">
    <property type="entry name" value="Glyco_hydro_18"/>
    <property type="match status" value="1"/>
</dbReference>
<dbReference type="Proteomes" id="UP000224854">
    <property type="component" value="Unassembled WGS sequence"/>
</dbReference>
<evidence type="ECO:0000313" key="4">
    <source>
        <dbReference type="Proteomes" id="UP000224854"/>
    </source>
</evidence>
<dbReference type="SUPFAM" id="SSF51445">
    <property type="entry name" value="(Trans)glycosidases"/>
    <property type="match status" value="1"/>
</dbReference>
<dbReference type="InterPro" id="IPR050314">
    <property type="entry name" value="Glycosyl_Hydrlase_18"/>
</dbReference>